<gene>
    <name evidence="1" type="ORF">Cylst_5909</name>
</gene>
<evidence type="ECO:0000313" key="2">
    <source>
        <dbReference type="Proteomes" id="UP000010475"/>
    </source>
</evidence>
<keyword evidence="2" id="KW-1185">Reference proteome</keyword>
<dbReference type="KEGG" id="csg:Cylst_5909"/>
<protein>
    <submittedName>
        <fullName evidence="1">Uncharacterized protein</fullName>
    </submittedName>
</protein>
<dbReference type="HOGENOM" id="CLU_2842484_0_0_3"/>
<dbReference type="Proteomes" id="UP000010475">
    <property type="component" value="Chromosome"/>
</dbReference>
<proteinExistence type="predicted"/>
<reference evidence="1 2" key="1">
    <citation type="submission" date="2012-06" db="EMBL/GenBank/DDBJ databases">
        <title>Finished chromosome of genome of Cylindrospermum stagnale PCC 7417.</title>
        <authorList>
            <consortium name="US DOE Joint Genome Institute"/>
            <person name="Gugger M."/>
            <person name="Coursin T."/>
            <person name="Rippka R."/>
            <person name="Tandeau De Marsac N."/>
            <person name="Huntemann M."/>
            <person name="Wei C.-L."/>
            <person name="Han J."/>
            <person name="Detter J.C."/>
            <person name="Han C."/>
            <person name="Tapia R."/>
            <person name="Chen A."/>
            <person name="Kyrpides N."/>
            <person name="Mavromatis K."/>
            <person name="Markowitz V."/>
            <person name="Szeto E."/>
            <person name="Ivanova N."/>
            <person name="Pagani I."/>
            <person name="Pati A."/>
            <person name="Goodwin L."/>
            <person name="Nordberg H.P."/>
            <person name="Cantor M.N."/>
            <person name="Hua S.X."/>
            <person name="Woyke T."/>
            <person name="Kerfeld C.A."/>
        </authorList>
    </citation>
    <scope>NUCLEOTIDE SEQUENCE [LARGE SCALE GENOMIC DNA]</scope>
    <source>
        <strain evidence="1 2">PCC 7417</strain>
    </source>
</reference>
<accession>K9X732</accession>
<dbReference type="EMBL" id="CP003642">
    <property type="protein sequence ID" value="AFZ27886.1"/>
    <property type="molecule type" value="Genomic_DNA"/>
</dbReference>
<dbReference type="STRING" id="56107.Cylst_5909"/>
<sequence>MSVLLVRVFLLPLFLNEAFPCSTYICKTIRSAAILECNLSKMYYSQVLIPKSKYIYCVFVVPIPE</sequence>
<evidence type="ECO:0000313" key="1">
    <source>
        <dbReference type="EMBL" id="AFZ27886.1"/>
    </source>
</evidence>
<organism evidence="1 2">
    <name type="scientific">Cylindrospermum stagnale PCC 7417</name>
    <dbReference type="NCBI Taxonomy" id="56107"/>
    <lineage>
        <taxon>Bacteria</taxon>
        <taxon>Bacillati</taxon>
        <taxon>Cyanobacteriota</taxon>
        <taxon>Cyanophyceae</taxon>
        <taxon>Nostocales</taxon>
        <taxon>Nostocaceae</taxon>
        <taxon>Cylindrospermum</taxon>
    </lineage>
</organism>
<name>K9X732_9NOST</name>
<dbReference type="AlphaFoldDB" id="K9X732"/>